<feature type="region of interest" description="Disordered" evidence="1">
    <location>
        <begin position="71"/>
        <end position="103"/>
    </location>
</feature>
<protein>
    <submittedName>
        <fullName evidence="2">Uncharacterized protein</fullName>
    </submittedName>
</protein>
<evidence type="ECO:0000256" key="1">
    <source>
        <dbReference type="SAM" id="MobiDB-lite"/>
    </source>
</evidence>
<sequence>MQKEGKKIDGLESNFLYEHILNFEDDSEEEDYKEAATMRVQNMISNILVEEGEDEQLATLANQQHVYYKYTNNGAEREDPEAAKKKKEKKRKELKSGKRPITAKKMKKGDIVSMVETMTNAQHVNKIETKKQPKAKYFPKAKGLKKE</sequence>
<organism evidence="2">
    <name type="scientific">Euplotes harpa</name>
    <dbReference type="NCBI Taxonomy" id="151035"/>
    <lineage>
        <taxon>Eukaryota</taxon>
        <taxon>Sar</taxon>
        <taxon>Alveolata</taxon>
        <taxon>Ciliophora</taxon>
        <taxon>Intramacronucleata</taxon>
        <taxon>Spirotrichea</taxon>
        <taxon>Hypotrichia</taxon>
        <taxon>Euplotida</taxon>
        <taxon>Euplotidae</taxon>
        <taxon>Euplotes</taxon>
    </lineage>
</organism>
<feature type="compositionally biased region" description="Basic residues" evidence="1">
    <location>
        <begin position="84"/>
        <end position="103"/>
    </location>
</feature>
<reference evidence="2" key="1">
    <citation type="submission" date="2021-01" db="EMBL/GenBank/DDBJ databases">
        <authorList>
            <person name="Corre E."/>
            <person name="Pelletier E."/>
            <person name="Niang G."/>
            <person name="Scheremetjew M."/>
            <person name="Finn R."/>
            <person name="Kale V."/>
            <person name="Holt S."/>
            <person name="Cochrane G."/>
            <person name="Meng A."/>
            <person name="Brown T."/>
            <person name="Cohen L."/>
        </authorList>
    </citation>
    <scope>NUCLEOTIDE SEQUENCE</scope>
    <source>
        <strain evidence="2">FSP1.4</strain>
    </source>
</reference>
<gene>
    <name evidence="2" type="ORF">EHAR0213_LOCUS2810</name>
</gene>
<name>A0A7S3J5B6_9SPIT</name>
<dbReference type="AlphaFoldDB" id="A0A7S3J5B6"/>
<proteinExistence type="predicted"/>
<dbReference type="EMBL" id="HBII01006370">
    <property type="protein sequence ID" value="CAE0343903.1"/>
    <property type="molecule type" value="Transcribed_RNA"/>
</dbReference>
<accession>A0A7S3J5B6</accession>
<evidence type="ECO:0000313" key="2">
    <source>
        <dbReference type="EMBL" id="CAE0343903.1"/>
    </source>
</evidence>